<accession>A0AAU7CAD9</accession>
<dbReference type="EMBL" id="CP155447">
    <property type="protein sequence ID" value="XBH01681.1"/>
    <property type="molecule type" value="Genomic_DNA"/>
</dbReference>
<proteinExistence type="predicted"/>
<feature type="region of interest" description="Disordered" evidence="1">
    <location>
        <begin position="111"/>
        <end position="136"/>
    </location>
</feature>
<dbReference type="AlphaFoldDB" id="A0AAU7CAD9"/>
<reference evidence="2" key="1">
    <citation type="submission" date="2024-05" db="EMBL/GenBank/DDBJ databases">
        <title>Planctomycetes of the genus Singulisphaera possess chitinolytic capabilities.</title>
        <authorList>
            <person name="Ivanova A."/>
        </authorList>
    </citation>
    <scope>NUCLEOTIDE SEQUENCE</scope>
    <source>
        <strain evidence="2">Ch08T</strain>
    </source>
</reference>
<dbReference type="NCBIfam" id="NF033572">
    <property type="entry name" value="transpos_ISKra4"/>
    <property type="match status" value="1"/>
</dbReference>
<evidence type="ECO:0000256" key="1">
    <source>
        <dbReference type="SAM" id="MobiDB-lite"/>
    </source>
</evidence>
<protein>
    <submittedName>
        <fullName evidence="2">ISKra4 family transposase</fullName>
    </submittedName>
</protein>
<dbReference type="RefSeq" id="WP_406694424.1">
    <property type="nucleotide sequence ID" value="NZ_CP155447.1"/>
</dbReference>
<gene>
    <name evidence="2" type="ORF">V5E97_25445</name>
</gene>
<name>A0AAU7CAD9_9BACT</name>
<sequence length="399" mass="44712">MAIFGELTLPRVVYGTREGQRIELAPLDESLGLPGGDFSYVVEDWVQRFSLKGSFAEAAESLQTLLRLRLGVHTLERMNQEMAAAVVPFREALEPPPAVDEGPILVVTADGKGVPMRRPPQEGTKPHHRRTKGEKANKKQMACVGAVYSIKPFVRTPDDVLDEVLRDRGSDDRPEPTHKHVWAEMSRDLEGEPIGAKDAIFCALFQDLTLRNVGHDQPVGCVMDGERALWEAQRVYFPEAVGILDLFHVMERLWTAAHCFHAEGSGAAEAFVADRLRGLLEGRVGYVIGGLRQRLAKHQLKGSRRKTLTSVITYLENNREHMKCNEYLNAFCPIGSGVAEGACRHLVKDRMEQTGMRWMVSGAQAMLHLRATYLNDQWDVFIEKRIDSEQTRLYGKNAA</sequence>
<organism evidence="2">
    <name type="scientific">Singulisphaera sp. Ch08</name>
    <dbReference type="NCBI Taxonomy" id="3120278"/>
    <lineage>
        <taxon>Bacteria</taxon>
        <taxon>Pseudomonadati</taxon>
        <taxon>Planctomycetota</taxon>
        <taxon>Planctomycetia</taxon>
        <taxon>Isosphaerales</taxon>
        <taxon>Isosphaeraceae</taxon>
        <taxon>Singulisphaera</taxon>
    </lineage>
</organism>
<evidence type="ECO:0000313" key="2">
    <source>
        <dbReference type="EMBL" id="XBH01681.1"/>
    </source>
</evidence>